<name>A0ABP3YQY9_9PSEU</name>
<evidence type="ECO:0000313" key="6">
    <source>
        <dbReference type="EMBL" id="GAA0897590.1"/>
    </source>
</evidence>
<feature type="region of interest" description="Disordered" evidence="4">
    <location>
        <begin position="93"/>
        <end position="122"/>
    </location>
</feature>
<dbReference type="CDD" id="cd00090">
    <property type="entry name" value="HTH_ARSR"/>
    <property type="match status" value="1"/>
</dbReference>
<dbReference type="PRINTS" id="PR00778">
    <property type="entry name" value="HTHARSR"/>
</dbReference>
<proteinExistence type="predicted"/>
<sequence>MPLPGLAKVFAVLGDESRMAIVRLLLDGRLRTAGEIAEQVSLPASTCSYHLTKLLNAGITVCKADGTLRLPVLRREDLENSFPGLLDLIRERGVQPQVAPGSPTSAADPRAAPAIRSRPHSP</sequence>
<evidence type="ECO:0000256" key="1">
    <source>
        <dbReference type="ARBA" id="ARBA00023015"/>
    </source>
</evidence>
<accession>A0ABP3YQY9</accession>
<dbReference type="EMBL" id="BAAAHP010000186">
    <property type="protein sequence ID" value="GAA0897590.1"/>
    <property type="molecule type" value="Genomic_DNA"/>
</dbReference>
<dbReference type="PROSITE" id="PS50987">
    <property type="entry name" value="HTH_ARSR_2"/>
    <property type="match status" value="1"/>
</dbReference>
<evidence type="ECO:0000313" key="7">
    <source>
        <dbReference type="Proteomes" id="UP001499967"/>
    </source>
</evidence>
<dbReference type="InterPro" id="IPR001845">
    <property type="entry name" value="HTH_ArsR_DNA-bd_dom"/>
</dbReference>
<comment type="caution">
    <text evidence="6">The sequence shown here is derived from an EMBL/GenBank/DDBJ whole genome shotgun (WGS) entry which is preliminary data.</text>
</comment>
<protein>
    <recommendedName>
        <fullName evidence="5">HTH arsR-type domain-containing protein</fullName>
    </recommendedName>
</protein>
<dbReference type="Gene3D" id="1.10.10.10">
    <property type="entry name" value="Winged helix-like DNA-binding domain superfamily/Winged helix DNA-binding domain"/>
    <property type="match status" value="1"/>
</dbReference>
<keyword evidence="2" id="KW-0238">DNA-binding</keyword>
<keyword evidence="7" id="KW-1185">Reference proteome</keyword>
<dbReference type="InterPro" id="IPR051081">
    <property type="entry name" value="HTH_MetalResp_TranReg"/>
</dbReference>
<dbReference type="InterPro" id="IPR036388">
    <property type="entry name" value="WH-like_DNA-bd_sf"/>
</dbReference>
<evidence type="ECO:0000256" key="4">
    <source>
        <dbReference type="SAM" id="MobiDB-lite"/>
    </source>
</evidence>
<evidence type="ECO:0000256" key="2">
    <source>
        <dbReference type="ARBA" id="ARBA00023125"/>
    </source>
</evidence>
<dbReference type="Pfam" id="PF12840">
    <property type="entry name" value="HTH_20"/>
    <property type="match status" value="1"/>
</dbReference>
<dbReference type="InterPro" id="IPR036390">
    <property type="entry name" value="WH_DNA-bd_sf"/>
</dbReference>
<keyword evidence="3" id="KW-0804">Transcription</keyword>
<organism evidence="6 7">
    <name type="scientific">Pseudonocardia zijingensis</name>
    <dbReference type="NCBI Taxonomy" id="153376"/>
    <lineage>
        <taxon>Bacteria</taxon>
        <taxon>Bacillati</taxon>
        <taxon>Actinomycetota</taxon>
        <taxon>Actinomycetes</taxon>
        <taxon>Pseudonocardiales</taxon>
        <taxon>Pseudonocardiaceae</taxon>
        <taxon>Pseudonocardia</taxon>
    </lineage>
</organism>
<evidence type="ECO:0000259" key="5">
    <source>
        <dbReference type="PROSITE" id="PS50987"/>
    </source>
</evidence>
<dbReference type="PANTHER" id="PTHR33154:SF12">
    <property type="entry name" value="TRANSCRIPTIONAL REGULATORY PROTEIN"/>
    <property type="match status" value="1"/>
</dbReference>
<dbReference type="SUPFAM" id="SSF46785">
    <property type="entry name" value="Winged helix' DNA-binding domain"/>
    <property type="match status" value="1"/>
</dbReference>
<keyword evidence="1" id="KW-0805">Transcription regulation</keyword>
<dbReference type="Proteomes" id="UP001499967">
    <property type="component" value="Unassembled WGS sequence"/>
</dbReference>
<dbReference type="InterPro" id="IPR011991">
    <property type="entry name" value="ArsR-like_HTH"/>
</dbReference>
<evidence type="ECO:0000256" key="3">
    <source>
        <dbReference type="ARBA" id="ARBA00023163"/>
    </source>
</evidence>
<dbReference type="PANTHER" id="PTHR33154">
    <property type="entry name" value="TRANSCRIPTIONAL REGULATOR, ARSR FAMILY"/>
    <property type="match status" value="1"/>
</dbReference>
<dbReference type="SMART" id="SM00418">
    <property type="entry name" value="HTH_ARSR"/>
    <property type="match status" value="1"/>
</dbReference>
<reference evidence="7" key="1">
    <citation type="journal article" date="2019" name="Int. J. Syst. Evol. Microbiol.">
        <title>The Global Catalogue of Microorganisms (GCM) 10K type strain sequencing project: providing services to taxonomists for standard genome sequencing and annotation.</title>
        <authorList>
            <consortium name="The Broad Institute Genomics Platform"/>
            <consortium name="The Broad Institute Genome Sequencing Center for Infectious Disease"/>
            <person name="Wu L."/>
            <person name="Ma J."/>
        </authorList>
    </citation>
    <scope>NUCLEOTIDE SEQUENCE [LARGE SCALE GENOMIC DNA]</scope>
    <source>
        <strain evidence="7">JCM 11117</strain>
    </source>
</reference>
<gene>
    <name evidence="6" type="ORF">GCM10009559_58460</name>
</gene>
<feature type="domain" description="HTH arsR-type" evidence="5">
    <location>
        <begin position="1"/>
        <end position="93"/>
    </location>
</feature>